<evidence type="ECO:0000256" key="1">
    <source>
        <dbReference type="SAM" id="MobiDB-lite"/>
    </source>
</evidence>
<feature type="compositionally biased region" description="Basic and acidic residues" evidence="1">
    <location>
        <begin position="1"/>
        <end position="25"/>
    </location>
</feature>
<sequence length="846" mass="94182">MRVIEARTENRRNERAGGGTEDPRENPPTSGIVLHDSHMLKCGMRREHWRDLRLVAKAHLMREAVSSLSLRCASRRNNEQNNSLFYLFDGLPRAVGRNSGWEHSRHEWPATARPVPAAATRGVTVATTKTRLVAPAESRIKAPLMASARNFSLVDDPVGARSSAPRRVETTHRHRAGLLIEARLKIYFHRGWTIVEREYVKTVVRTANPSLVTCMPAYAPRPMWNFSQHAAAANQTPDTFAEPRAANRLLPVVAANGTDYSRMAARDRTHPVLFIRVGWTPVGTPRPRSRSKGTIRAIYAHLVSHSSYAQGIVSRSAWRNRLVHRLSAVQKVMGSNPSMFWSSPSPPSARLGVHGTFWIWPADVCKPRRTSDSRVWSLVRVLCQRSDERQRKSPAEVDPARMCTVKSDTDWRNYMQTDRYPRICRVRSSSHGLLDPRECNQQDVCRVKPRHLDGQSASEVLIKMAESDNCAQFAWPAMTLPSPMKTFLGAAANEVDACCRRMQMKAIAGRCIPSPPSPSRFYCTLLPDGADVILVACTIKTKQSRDFLRSGYQARRLRRKSASLTSSPAGNRTRHPPRQMRPPIAPGFPHRRKTTQIASGAQKFLPLPSLLLIKYLHIVCSGIFFSGRGKICAWRTRRGRSEIRDVASFQEAGSGPTSPFASAASALRLPTSGITDFACLSPYGLFRLMALILGIIGRCHSVIRSGNDVAMTRAAPECKGGGKREIPEKTRRPATSSGTIPTCENPGVNQPGNQPDSPNWEANRLTAQPPRRLTHLKTQPMHDVFVKSSAPSTSFRFSHSKPLSLAHRRSVARRVTIREGRTLRASAAGARWTARRCSAALVMDEK</sequence>
<name>A0ABQ9GZQ6_9NEOP</name>
<proteinExistence type="predicted"/>
<reference evidence="2 3" key="1">
    <citation type="submission" date="2023-02" db="EMBL/GenBank/DDBJ databases">
        <title>LHISI_Scaffold_Assembly.</title>
        <authorList>
            <person name="Stuart O.P."/>
            <person name="Cleave R."/>
            <person name="Magrath M.J.L."/>
            <person name="Mikheyev A.S."/>
        </authorList>
    </citation>
    <scope>NUCLEOTIDE SEQUENCE [LARGE SCALE GENOMIC DNA]</scope>
    <source>
        <strain evidence="2">Daus_M_001</strain>
        <tissue evidence="2">Leg muscle</tissue>
    </source>
</reference>
<feature type="compositionally biased region" description="Basic and acidic residues" evidence="1">
    <location>
        <begin position="720"/>
        <end position="731"/>
    </location>
</feature>
<evidence type="ECO:0000313" key="3">
    <source>
        <dbReference type="Proteomes" id="UP001159363"/>
    </source>
</evidence>
<dbReference type="Proteomes" id="UP001159363">
    <property type="component" value="Chromosome 7"/>
</dbReference>
<accession>A0ABQ9GZQ6</accession>
<keyword evidence="3" id="KW-1185">Reference proteome</keyword>
<gene>
    <name evidence="2" type="ORF">PR048_021885</name>
</gene>
<organism evidence="2 3">
    <name type="scientific">Dryococelus australis</name>
    <dbReference type="NCBI Taxonomy" id="614101"/>
    <lineage>
        <taxon>Eukaryota</taxon>
        <taxon>Metazoa</taxon>
        <taxon>Ecdysozoa</taxon>
        <taxon>Arthropoda</taxon>
        <taxon>Hexapoda</taxon>
        <taxon>Insecta</taxon>
        <taxon>Pterygota</taxon>
        <taxon>Neoptera</taxon>
        <taxon>Polyneoptera</taxon>
        <taxon>Phasmatodea</taxon>
        <taxon>Verophasmatodea</taxon>
        <taxon>Anareolatae</taxon>
        <taxon>Phasmatidae</taxon>
        <taxon>Eurycanthinae</taxon>
        <taxon>Dryococelus</taxon>
    </lineage>
</organism>
<feature type="region of interest" description="Disordered" evidence="1">
    <location>
        <begin position="1"/>
        <end position="31"/>
    </location>
</feature>
<protein>
    <submittedName>
        <fullName evidence="2">Uncharacterized protein</fullName>
    </submittedName>
</protein>
<dbReference type="EMBL" id="JARBHB010000008">
    <property type="protein sequence ID" value="KAJ8877431.1"/>
    <property type="molecule type" value="Genomic_DNA"/>
</dbReference>
<feature type="region of interest" description="Disordered" evidence="1">
    <location>
        <begin position="558"/>
        <end position="592"/>
    </location>
</feature>
<feature type="region of interest" description="Disordered" evidence="1">
    <location>
        <begin position="717"/>
        <end position="760"/>
    </location>
</feature>
<feature type="compositionally biased region" description="Polar residues" evidence="1">
    <location>
        <begin position="733"/>
        <end position="757"/>
    </location>
</feature>
<comment type="caution">
    <text evidence="2">The sequence shown here is derived from an EMBL/GenBank/DDBJ whole genome shotgun (WGS) entry which is preliminary data.</text>
</comment>
<evidence type="ECO:0000313" key="2">
    <source>
        <dbReference type="EMBL" id="KAJ8877431.1"/>
    </source>
</evidence>